<dbReference type="SUPFAM" id="SSF51658">
    <property type="entry name" value="Xylose isomerase-like"/>
    <property type="match status" value="1"/>
</dbReference>
<reference evidence="2" key="1">
    <citation type="submission" date="2024-05" db="EMBL/GenBank/DDBJ databases">
        <title>Planctomycetes of the genus Singulisphaera possess chitinolytic capabilities.</title>
        <authorList>
            <person name="Ivanova A."/>
        </authorList>
    </citation>
    <scope>NUCLEOTIDE SEQUENCE</scope>
    <source>
        <strain evidence="2">Ch08T</strain>
    </source>
</reference>
<dbReference type="GO" id="GO:0016853">
    <property type="term" value="F:isomerase activity"/>
    <property type="evidence" value="ECO:0007669"/>
    <property type="project" value="UniProtKB-KW"/>
</dbReference>
<dbReference type="Gene3D" id="3.20.20.150">
    <property type="entry name" value="Divalent-metal-dependent TIM barrel enzymes"/>
    <property type="match status" value="1"/>
</dbReference>
<evidence type="ECO:0000259" key="1">
    <source>
        <dbReference type="Pfam" id="PF01261"/>
    </source>
</evidence>
<name>A0AAU7CGF2_9BACT</name>
<dbReference type="PANTHER" id="PTHR12110:SF53">
    <property type="entry name" value="BLR5974 PROTEIN"/>
    <property type="match status" value="1"/>
</dbReference>
<sequence length="341" mass="38055">MTVRIGLDHYTIAHRDLSAEATLEFAQAHGFDGVQFLNPESIDRSLAPGPLAAFRRRAEERALYLEVGLPSPNPVRRSRHEARDVTAAEHAHDLVRHLEAIAALGCRHARAYVGDRHDRFRTDVRWDAQRAATLDVLSILAPRLRELGLQIALETHADLTVEELVEMIDRLGPDIVGVTFDTGNLLMRLDEPIAAAERLAPHVLATHVKDAILGFTPRGLCWQARPIGSGVIPMPDVLATLIHANPRLTLSIELHPRTYDLPIFDKTWLSFFPNLRPEALAGIVNLAERCDRRFTEGSLVRPEVIEAIPWVDRDLDWIASSLGYLRTVVQGLSRLEGRTAP</sequence>
<dbReference type="InterPro" id="IPR013022">
    <property type="entry name" value="Xyl_isomerase-like_TIM-brl"/>
</dbReference>
<evidence type="ECO:0000313" key="2">
    <source>
        <dbReference type="EMBL" id="XBH04138.1"/>
    </source>
</evidence>
<dbReference type="Pfam" id="PF01261">
    <property type="entry name" value="AP_endonuc_2"/>
    <property type="match status" value="1"/>
</dbReference>
<dbReference type="RefSeq" id="WP_406696886.1">
    <property type="nucleotide sequence ID" value="NZ_CP155447.1"/>
</dbReference>
<dbReference type="PANTHER" id="PTHR12110">
    <property type="entry name" value="HYDROXYPYRUVATE ISOMERASE"/>
    <property type="match status" value="1"/>
</dbReference>
<proteinExistence type="predicted"/>
<dbReference type="AlphaFoldDB" id="A0AAU7CGF2"/>
<accession>A0AAU7CGF2</accession>
<gene>
    <name evidence="2" type="ORF">V5E97_38460</name>
</gene>
<feature type="domain" description="Xylose isomerase-like TIM barrel" evidence="1">
    <location>
        <begin position="23"/>
        <end position="255"/>
    </location>
</feature>
<organism evidence="2">
    <name type="scientific">Singulisphaera sp. Ch08</name>
    <dbReference type="NCBI Taxonomy" id="3120278"/>
    <lineage>
        <taxon>Bacteria</taxon>
        <taxon>Pseudomonadati</taxon>
        <taxon>Planctomycetota</taxon>
        <taxon>Planctomycetia</taxon>
        <taxon>Isosphaerales</taxon>
        <taxon>Isosphaeraceae</taxon>
        <taxon>Singulisphaera</taxon>
    </lineage>
</organism>
<dbReference type="InterPro" id="IPR036237">
    <property type="entry name" value="Xyl_isomerase-like_sf"/>
</dbReference>
<keyword evidence="2" id="KW-0413">Isomerase</keyword>
<dbReference type="EMBL" id="CP155447">
    <property type="protein sequence ID" value="XBH04138.1"/>
    <property type="molecule type" value="Genomic_DNA"/>
</dbReference>
<protein>
    <submittedName>
        <fullName evidence="2">Sugar phosphate isomerase/epimerase family protein</fullName>
    </submittedName>
</protein>
<dbReference type="InterPro" id="IPR050312">
    <property type="entry name" value="IolE/XylAMocC-like"/>
</dbReference>